<feature type="domain" description="Histidine kinase" evidence="15">
    <location>
        <begin position="465"/>
        <end position="685"/>
    </location>
</feature>
<dbReference type="PRINTS" id="PR00344">
    <property type="entry name" value="BCTRLSENSOR"/>
</dbReference>
<evidence type="ECO:0000256" key="14">
    <source>
        <dbReference type="SAM" id="Phobius"/>
    </source>
</evidence>
<evidence type="ECO:0000256" key="13">
    <source>
        <dbReference type="PROSITE-ProRule" id="PRU00169"/>
    </source>
</evidence>
<dbReference type="InterPro" id="IPR036097">
    <property type="entry name" value="HisK_dim/P_sf"/>
</dbReference>
<keyword evidence="5" id="KW-0808">Transferase</keyword>
<keyword evidence="12 14" id="KW-0472">Membrane</keyword>
<dbReference type="FunFam" id="3.30.565.10:FF:000010">
    <property type="entry name" value="Sensor histidine kinase RcsC"/>
    <property type="match status" value="1"/>
</dbReference>
<keyword evidence="6 14" id="KW-0812">Transmembrane</keyword>
<dbReference type="PROSITE" id="PS50110">
    <property type="entry name" value="RESPONSE_REGULATORY"/>
    <property type="match status" value="1"/>
</dbReference>
<protein>
    <recommendedName>
        <fullName evidence="3">histidine kinase</fullName>
        <ecNumber evidence="3">2.7.13.3</ecNumber>
    </recommendedName>
</protein>
<feature type="transmembrane region" description="Helical" evidence="14">
    <location>
        <begin position="23"/>
        <end position="47"/>
    </location>
</feature>
<comment type="caution">
    <text evidence="17">The sequence shown here is derived from an EMBL/GenBank/DDBJ whole genome shotgun (WGS) entry which is preliminary data.</text>
</comment>
<proteinExistence type="predicted"/>
<evidence type="ECO:0000313" key="17">
    <source>
        <dbReference type="EMBL" id="MDF3840140.1"/>
    </source>
</evidence>
<dbReference type="GO" id="GO:0016020">
    <property type="term" value="C:membrane"/>
    <property type="evidence" value="ECO:0007669"/>
    <property type="project" value="UniProtKB-SubCell"/>
</dbReference>
<feature type="transmembrane region" description="Helical" evidence="14">
    <location>
        <begin position="295"/>
        <end position="316"/>
    </location>
</feature>
<dbReference type="EC" id="2.7.13.3" evidence="3"/>
<dbReference type="Proteomes" id="UP001220662">
    <property type="component" value="Unassembled WGS sequence"/>
</dbReference>
<evidence type="ECO:0000256" key="11">
    <source>
        <dbReference type="ARBA" id="ARBA00023012"/>
    </source>
</evidence>
<comment type="catalytic activity">
    <reaction evidence="1">
        <text>ATP + protein L-histidine = ADP + protein N-phospho-L-histidine.</text>
        <dbReference type="EC" id="2.7.13.3"/>
    </reaction>
</comment>
<evidence type="ECO:0000256" key="3">
    <source>
        <dbReference type="ARBA" id="ARBA00012438"/>
    </source>
</evidence>
<name>A0AAW6P0C5_9PSED</name>
<dbReference type="PANTHER" id="PTHR45339">
    <property type="entry name" value="HYBRID SIGNAL TRANSDUCTION HISTIDINE KINASE J"/>
    <property type="match status" value="1"/>
</dbReference>
<evidence type="ECO:0000256" key="7">
    <source>
        <dbReference type="ARBA" id="ARBA00022741"/>
    </source>
</evidence>
<dbReference type="InterPro" id="IPR011006">
    <property type="entry name" value="CheY-like_superfamily"/>
</dbReference>
<dbReference type="Pfam" id="PF00072">
    <property type="entry name" value="Response_reg"/>
    <property type="match status" value="1"/>
</dbReference>
<evidence type="ECO:0000256" key="10">
    <source>
        <dbReference type="ARBA" id="ARBA00022989"/>
    </source>
</evidence>
<feature type="domain" description="Response regulatory" evidence="16">
    <location>
        <begin position="819"/>
        <end position="933"/>
    </location>
</feature>
<dbReference type="SMART" id="SM00448">
    <property type="entry name" value="REC"/>
    <property type="match status" value="1"/>
</dbReference>
<keyword evidence="7" id="KW-0547">Nucleotide-binding</keyword>
<keyword evidence="8" id="KW-0418">Kinase</keyword>
<dbReference type="SUPFAM" id="SSF52172">
    <property type="entry name" value="CheY-like"/>
    <property type="match status" value="1"/>
</dbReference>
<evidence type="ECO:0000256" key="8">
    <source>
        <dbReference type="ARBA" id="ARBA00022777"/>
    </source>
</evidence>
<sequence length="937" mass="102217">MKLKQFLQPLDAGFSTPSAARKLLRMLSCALMFCLLCSLAFALSMAFNHEVSLRRRTMNAAMYEAQLYLSHRESLIDHLSRNVMPVSVGRTLVGEALSRGQEHVPTILSLNAGQGLLLSARDLAELQDKRLGLLYVVEAGARPVVDRLIPTGMPESPLPVAVLEALRQASSTAPAVRVHWLADAEDSERRLFLFEPLGDGHDAGWLGLEIRGDDLDAVLHGAGAGEYLLLDRRHQVVFASDAGSTQVDALRTLWDGDSFDITGYGPLPQRMVLLKHLGASNWMLVYYLGIGQLLVALWLPLVLAFSLALSVGMLLYRLGRRIDQRLIRPAQQRLEALKESEAFSRAVIQTAPVALCVLRRVDAAVVLENPQAKQWLGDGRVIAREGPRWISRAFAGSGEATGEEIETEAGLHLYLCYATTRYKGEDVLFCAFSDISARKQTEAELARAKQLADAANEAKTLFLATMSHEIRTPLYGVLGTLELLGRTELDLQQTGYLQAIQRSSSTLLQLISDVLDVSKIEAGQLDLEPVEFSPVELTEDAVQSFAAAAQAKGLQIYACLDPELPARMRGDAACIRQVLNNLLSNAVKFTDSGRIVVRVKAGAADAERMMLTWQVTDTGSGIGTEEQARLFEPFYQVRRSVHQVGGTGLGLSICQRLTQLMNGSLKLVSEPGLGSSFSLGLPLERIAAPTETQELVGCAVQVLAPVRELADSLCGWIARWGGRARVAVPEVLAEADERTLLVEVQLPEAPQASVPQWPGCRVILSVEGYVEPRLQGCDWLVGLNSLDGLRRALGLAQGCVSSAVACQGPAKPVRDLGIRVLVAEDNVINQLILKDQLEALGCVVELASDGQEALQRWRPERFDAVLTDINMPRLNGYQLAAELRRRGCQQPIIGATANAMREERERCMAAGMSDCLLKPVDLDSLQRCLVAALEVEL</sequence>
<organism evidence="17 18">
    <name type="scientific">Pseudomonas citronellolis</name>
    <dbReference type="NCBI Taxonomy" id="53408"/>
    <lineage>
        <taxon>Bacteria</taxon>
        <taxon>Pseudomonadati</taxon>
        <taxon>Pseudomonadota</taxon>
        <taxon>Gammaproteobacteria</taxon>
        <taxon>Pseudomonadales</taxon>
        <taxon>Pseudomonadaceae</taxon>
        <taxon>Pseudomonas</taxon>
    </lineage>
</organism>
<dbReference type="Gene3D" id="3.40.50.2300">
    <property type="match status" value="1"/>
</dbReference>
<dbReference type="CDD" id="cd00082">
    <property type="entry name" value="HisKA"/>
    <property type="match status" value="1"/>
</dbReference>
<dbReference type="SUPFAM" id="SSF47384">
    <property type="entry name" value="Homodimeric domain of signal transducing histidine kinase"/>
    <property type="match status" value="1"/>
</dbReference>
<evidence type="ECO:0000256" key="12">
    <source>
        <dbReference type="ARBA" id="ARBA00023136"/>
    </source>
</evidence>
<dbReference type="Pfam" id="PF00512">
    <property type="entry name" value="HisKA"/>
    <property type="match status" value="1"/>
</dbReference>
<dbReference type="InterPro" id="IPR004358">
    <property type="entry name" value="Sig_transdc_His_kin-like_C"/>
</dbReference>
<evidence type="ECO:0000256" key="4">
    <source>
        <dbReference type="ARBA" id="ARBA00022553"/>
    </source>
</evidence>
<dbReference type="Gene3D" id="3.30.565.10">
    <property type="entry name" value="Histidine kinase-like ATPase, C-terminal domain"/>
    <property type="match status" value="1"/>
</dbReference>
<evidence type="ECO:0000313" key="18">
    <source>
        <dbReference type="Proteomes" id="UP001220662"/>
    </source>
</evidence>
<comment type="subcellular location">
    <subcellularLocation>
        <location evidence="2">Membrane</location>
    </subcellularLocation>
</comment>
<dbReference type="GO" id="GO:0005524">
    <property type="term" value="F:ATP binding"/>
    <property type="evidence" value="ECO:0007669"/>
    <property type="project" value="UniProtKB-KW"/>
</dbReference>
<feature type="modified residue" description="4-aspartylphosphate" evidence="13">
    <location>
        <position position="868"/>
    </location>
</feature>
<dbReference type="FunFam" id="1.10.287.130:FF:000004">
    <property type="entry name" value="Ethylene receptor 1"/>
    <property type="match status" value="1"/>
</dbReference>
<dbReference type="InterPro" id="IPR001789">
    <property type="entry name" value="Sig_transdc_resp-reg_receiver"/>
</dbReference>
<dbReference type="SMART" id="SM00387">
    <property type="entry name" value="HATPase_c"/>
    <property type="match status" value="1"/>
</dbReference>
<evidence type="ECO:0000259" key="15">
    <source>
        <dbReference type="PROSITE" id="PS50109"/>
    </source>
</evidence>
<keyword evidence="9" id="KW-0067">ATP-binding</keyword>
<dbReference type="EMBL" id="JARJLR010000004">
    <property type="protein sequence ID" value="MDF3840140.1"/>
    <property type="molecule type" value="Genomic_DNA"/>
</dbReference>
<dbReference type="GO" id="GO:0000155">
    <property type="term" value="F:phosphorelay sensor kinase activity"/>
    <property type="evidence" value="ECO:0007669"/>
    <property type="project" value="InterPro"/>
</dbReference>
<dbReference type="InterPro" id="IPR036890">
    <property type="entry name" value="HATPase_C_sf"/>
</dbReference>
<dbReference type="SMART" id="SM00388">
    <property type="entry name" value="HisKA"/>
    <property type="match status" value="1"/>
</dbReference>
<dbReference type="InterPro" id="IPR003594">
    <property type="entry name" value="HATPase_dom"/>
</dbReference>
<dbReference type="CDD" id="cd17546">
    <property type="entry name" value="REC_hyHK_CKI1_RcsC-like"/>
    <property type="match status" value="1"/>
</dbReference>
<dbReference type="Pfam" id="PF02518">
    <property type="entry name" value="HATPase_c"/>
    <property type="match status" value="1"/>
</dbReference>
<dbReference type="PANTHER" id="PTHR45339:SF1">
    <property type="entry name" value="HYBRID SIGNAL TRANSDUCTION HISTIDINE KINASE J"/>
    <property type="match status" value="1"/>
</dbReference>
<keyword evidence="10 14" id="KW-1133">Transmembrane helix</keyword>
<evidence type="ECO:0000256" key="2">
    <source>
        <dbReference type="ARBA" id="ARBA00004370"/>
    </source>
</evidence>
<dbReference type="InterPro" id="IPR003661">
    <property type="entry name" value="HisK_dim/P_dom"/>
</dbReference>
<evidence type="ECO:0000256" key="5">
    <source>
        <dbReference type="ARBA" id="ARBA00022679"/>
    </source>
</evidence>
<reference evidence="17" key="1">
    <citation type="submission" date="2023-03" db="EMBL/GenBank/DDBJ databases">
        <title>Draft assemblies of triclosan tolerant bacteria isolated from returned activated sludge.</title>
        <authorList>
            <person name="Van Hamelsveld S."/>
        </authorList>
    </citation>
    <scope>NUCLEOTIDE SEQUENCE</scope>
    <source>
        <strain evidence="17">GW210015_S63</strain>
    </source>
</reference>
<keyword evidence="4 13" id="KW-0597">Phosphoprotein</keyword>
<dbReference type="InterPro" id="IPR005467">
    <property type="entry name" value="His_kinase_dom"/>
</dbReference>
<dbReference type="PROSITE" id="PS50109">
    <property type="entry name" value="HIS_KIN"/>
    <property type="match status" value="1"/>
</dbReference>
<evidence type="ECO:0000256" key="6">
    <source>
        <dbReference type="ARBA" id="ARBA00022692"/>
    </source>
</evidence>
<dbReference type="RefSeq" id="WP_009618011.1">
    <property type="nucleotide sequence ID" value="NZ_CALEBV010000009.1"/>
</dbReference>
<dbReference type="SUPFAM" id="SSF55874">
    <property type="entry name" value="ATPase domain of HSP90 chaperone/DNA topoisomerase II/histidine kinase"/>
    <property type="match status" value="1"/>
</dbReference>
<evidence type="ECO:0000256" key="9">
    <source>
        <dbReference type="ARBA" id="ARBA00022840"/>
    </source>
</evidence>
<evidence type="ECO:0000256" key="1">
    <source>
        <dbReference type="ARBA" id="ARBA00000085"/>
    </source>
</evidence>
<accession>A0AAW6P0C5</accession>
<dbReference type="AlphaFoldDB" id="A0AAW6P0C5"/>
<gene>
    <name evidence="17" type="ORF">P3W55_00275</name>
</gene>
<evidence type="ECO:0000259" key="16">
    <source>
        <dbReference type="PROSITE" id="PS50110"/>
    </source>
</evidence>
<keyword evidence="11" id="KW-0902">Two-component regulatory system</keyword>
<dbReference type="Gene3D" id="1.10.287.130">
    <property type="match status" value="1"/>
</dbReference>
<dbReference type="CDD" id="cd16922">
    <property type="entry name" value="HATPase_EvgS-ArcB-TorS-like"/>
    <property type="match status" value="1"/>
</dbReference>